<feature type="region of interest" description="Disordered" evidence="1">
    <location>
        <begin position="1"/>
        <end position="21"/>
    </location>
</feature>
<feature type="compositionally biased region" description="Basic and acidic residues" evidence="1">
    <location>
        <begin position="126"/>
        <end position="135"/>
    </location>
</feature>
<organism evidence="2 3">
    <name type="scientific">Rhizopogon vesiculosus</name>
    <dbReference type="NCBI Taxonomy" id="180088"/>
    <lineage>
        <taxon>Eukaryota</taxon>
        <taxon>Fungi</taxon>
        <taxon>Dikarya</taxon>
        <taxon>Basidiomycota</taxon>
        <taxon>Agaricomycotina</taxon>
        <taxon>Agaricomycetes</taxon>
        <taxon>Agaricomycetidae</taxon>
        <taxon>Boletales</taxon>
        <taxon>Suillineae</taxon>
        <taxon>Rhizopogonaceae</taxon>
        <taxon>Rhizopogon</taxon>
    </lineage>
</organism>
<feature type="compositionally biased region" description="Low complexity" evidence="1">
    <location>
        <begin position="210"/>
        <end position="235"/>
    </location>
</feature>
<feature type="compositionally biased region" description="Polar residues" evidence="1">
    <location>
        <begin position="176"/>
        <end position="186"/>
    </location>
</feature>
<reference evidence="2 3" key="1">
    <citation type="submission" date="2016-03" db="EMBL/GenBank/DDBJ databases">
        <title>Comparative genomics of the ectomycorrhizal sister species Rhizopogon vinicolor and Rhizopogon vesiculosus (Basidiomycota: Boletales) reveals a divergence of the mating type B locus.</title>
        <authorList>
            <person name="Mujic A.B."/>
            <person name="Kuo A."/>
            <person name="Tritt A."/>
            <person name="Lipzen A."/>
            <person name="Chen C."/>
            <person name="Johnson J."/>
            <person name="Sharma A."/>
            <person name="Barry K."/>
            <person name="Grigoriev I.V."/>
            <person name="Spatafora J.W."/>
        </authorList>
    </citation>
    <scope>NUCLEOTIDE SEQUENCE [LARGE SCALE GENOMIC DNA]</scope>
    <source>
        <strain evidence="2 3">AM-OR11-056</strain>
    </source>
</reference>
<sequence length="284" mass="32080">MDRENREKRLSKLRVPSPDSRNRYKRNYRTLLQLTPGLKSLIQNRSRAEELIRITQKMISVISETRFDNATPHQSTTAWTEVDGLFNYRIIYYSIIDFIRECEDEDWVEGLLKWWNKYDIVQGRDGGPDRSERDSTNVSVGSSSVPMNGLARRRAQAATRAAKSEASDPPPVRSPPQHSCSPTPGSSDPLHVPSVPQQQDPRHITHHTKPFLPASSPPRSLRAAAPAFPKSPAPSDLMQEEDDNIENVTNVKSKATSAEAKKIKTTNTAKSVRNLVARTLLRYR</sequence>
<gene>
    <name evidence="2" type="ORF">AZE42_13435</name>
</gene>
<protein>
    <submittedName>
        <fullName evidence="2">Uncharacterized protein</fullName>
    </submittedName>
</protein>
<dbReference type="Proteomes" id="UP000183567">
    <property type="component" value="Unassembled WGS sequence"/>
</dbReference>
<accession>A0A1J8QV43</accession>
<evidence type="ECO:0000313" key="3">
    <source>
        <dbReference type="Proteomes" id="UP000183567"/>
    </source>
</evidence>
<dbReference type="OrthoDB" id="3220614at2759"/>
<dbReference type="AlphaFoldDB" id="A0A1J8QV43"/>
<dbReference type="InterPro" id="IPR046521">
    <property type="entry name" value="DUF6698"/>
</dbReference>
<evidence type="ECO:0000313" key="2">
    <source>
        <dbReference type="EMBL" id="OJA13346.1"/>
    </source>
</evidence>
<feature type="compositionally biased region" description="Basic and acidic residues" evidence="1">
    <location>
        <begin position="1"/>
        <end position="10"/>
    </location>
</feature>
<feature type="compositionally biased region" description="Polar residues" evidence="1">
    <location>
        <begin position="136"/>
        <end position="146"/>
    </location>
</feature>
<keyword evidence="3" id="KW-1185">Reference proteome</keyword>
<name>A0A1J8QV43_9AGAM</name>
<feature type="non-terminal residue" evidence="2">
    <location>
        <position position="284"/>
    </location>
</feature>
<dbReference type="STRING" id="180088.A0A1J8QV43"/>
<comment type="caution">
    <text evidence="2">The sequence shown here is derived from an EMBL/GenBank/DDBJ whole genome shotgun (WGS) entry which is preliminary data.</text>
</comment>
<dbReference type="EMBL" id="LVVM01004186">
    <property type="protein sequence ID" value="OJA13346.1"/>
    <property type="molecule type" value="Genomic_DNA"/>
</dbReference>
<proteinExistence type="predicted"/>
<evidence type="ECO:0000256" key="1">
    <source>
        <dbReference type="SAM" id="MobiDB-lite"/>
    </source>
</evidence>
<dbReference type="Pfam" id="PF20414">
    <property type="entry name" value="DUF6698"/>
    <property type="match status" value="1"/>
</dbReference>
<feature type="region of interest" description="Disordered" evidence="1">
    <location>
        <begin position="123"/>
        <end position="254"/>
    </location>
</feature>